<protein>
    <submittedName>
        <fullName evidence="1">Uncharacterized protein</fullName>
    </submittedName>
</protein>
<keyword evidence="2" id="KW-1185">Reference proteome</keyword>
<name>A0A0C3EYA0_PILCF</name>
<reference evidence="2" key="2">
    <citation type="submission" date="2015-01" db="EMBL/GenBank/DDBJ databases">
        <title>Evolutionary Origins and Diversification of the Mycorrhizal Mutualists.</title>
        <authorList>
            <consortium name="DOE Joint Genome Institute"/>
            <consortium name="Mycorrhizal Genomics Consortium"/>
            <person name="Kohler A."/>
            <person name="Kuo A."/>
            <person name="Nagy L.G."/>
            <person name="Floudas D."/>
            <person name="Copeland A."/>
            <person name="Barry K.W."/>
            <person name="Cichocki N."/>
            <person name="Veneault-Fourrey C."/>
            <person name="LaButti K."/>
            <person name="Lindquist E.A."/>
            <person name="Lipzen A."/>
            <person name="Lundell T."/>
            <person name="Morin E."/>
            <person name="Murat C."/>
            <person name="Riley R."/>
            <person name="Ohm R."/>
            <person name="Sun H."/>
            <person name="Tunlid A."/>
            <person name="Henrissat B."/>
            <person name="Grigoriev I.V."/>
            <person name="Hibbett D.S."/>
            <person name="Martin F."/>
        </authorList>
    </citation>
    <scope>NUCLEOTIDE SEQUENCE [LARGE SCALE GENOMIC DNA]</scope>
    <source>
        <strain evidence="2">F 1598</strain>
    </source>
</reference>
<dbReference type="InParanoid" id="A0A0C3EYA0"/>
<accession>A0A0C3EYA0</accession>
<dbReference type="HOGENOM" id="CLU_2904999_0_0_1"/>
<evidence type="ECO:0000313" key="2">
    <source>
        <dbReference type="Proteomes" id="UP000054166"/>
    </source>
</evidence>
<evidence type="ECO:0000313" key="1">
    <source>
        <dbReference type="EMBL" id="KIM72949.1"/>
    </source>
</evidence>
<proteinExistence type="predicted"/>
<reference evidence="1 2" key="1">
    <citation type="submission" date="2014-04" db="EMBL/GenBank/DDBJ databases">
        <authorList>
            <consortium name="DOE Joint Genome Institute"/>
            <person name="Kuo A."/>
            <person name="Tarkka M."/>
            <person name="Buscot F."/>
            <person name="Kohler A."/>
            <person name="Nagy L.G."/>
            <person name="Floudas D."/>
            <person name="Copeland A."/>
            <person name="Barry K.W."/>
            <person name="Cichocki N."/>
            <person name="Veneault-Fourrey C."/>
            <person name="LaButti K."/>
            <person name="Lindquist E.A."/>
            <person name="Lipzen A."/>
            <person name="Lundell T."/>
            <person name="Morin E."/>
            <person name="Murat C."/>
            <person name="Sun H."/>
            <person name="Tunlid A."/>
            <person name="Henrissat B."/>
            <person name="Grigoriev I.V."/>
            <person name="Hibbett D.S."/>
            <person name="Martin F."/>
            <person name="Nordberg H.P."/>
            <person name="Cantor M.N."/>
            <person name="Hua S.X."/>
        </authorList>
    </citation>
    <scope>NUCLEOTIDE SEQUENCE [LARGE SCALE GENOMIC DNA]</scope>
    <source>
        <strain evidence="1 2">F 1598</strain>
    </source>
</reference>
<dbReference type="AlphaFoldDB" id="A0A0C3EYA0"/>
<sequence>MVDLTSLGPIFSQNPGVRSPLNILSAISAHCPFRHGAPFRQWTIRNFAIVDSRGPIIYARSL</sequence>
<dbReference type="Proteomes" id="UP000054166">
    <property type="component" value="Unassembled WGS sequence"/>
</dbReference>
<gene>
    <name evidence="1" type="ORF">PILCRDRAFT_829487</name>
</gene>
<dbReference type="EMBL" id="KN833100">
    <property type="protein sequence ID" value="KIM72949.1"/>
    <property type="molecule type" value="Genomic_DNA"/>
</dbReference>
<organism evidence="1 2">
    <name type="scientific">Piloderma croceum (strain F 1598)</name>
    <dbReference type="NCBI Taxonomy" id="765440"/>
    <lineage>
        <taxon>Eukaryota</taxon>
        <taxon>Fungi</taxon>
        <taxon>Dikarya</taxon>
        <taxon>Basidiomycota</taxon>
        <taxon>Agaricomycotina</taxon>
        <taxon>Agaricomycetes</taxon>
        <taxon>Agaricomycetidae</taxon>
        <taxon>Atheliales</taxon>
        <taxon>Atheliaceae</taxon>
        <taxon>Piloderma</taxon>
    </lineage>
</organism>